<gene>
    <name evidence="13" type="ORF">CWI75_17570</name>
</gene>
<evidence type="ECO:0000256" key="11">
    <source>
        <dbReference type="RuleBase" id="RU000515"/>
    </source>
</evidence>
<protein>
    <recommendedName>
        <fullName evidence="4 11">Delta-aminolevulinic acid dehydratase</fullName>
        <ecNumber evidence="3 11">4.2.1.24</ecNumber>
    </recommendedName>
</protein>
<comment type="similarity">
    <text evidence="2 12">Belongs to the ALAD family.</text>
</comment>
<comment type="pathway">
    <text evidence="1">Porphyrin-containing compound metabolism; protoporphyrin-IX biosynthesis; coproporphyrinogen-III from 5-aminolevulinate: step 1/4.</text>
</comment>
<feature type="active site" description="Schiff-base intermediate with substrate" evidence="9">
    <location>
        <position position="260"/>
    </location>
</feature>
<dbReference type="SUPFAM" id="SSF51569">
    <property type="entry name" value="Aldolase"/>
    <property type="match status" value="1"/>
</dbReference>
<feature type="binding site" evidence="10">
    <location>
        <position position="245"/>
    </location>
    <ligand>
        <name>Mg(2+)</name>
        <dbReference type="ChEBI" id="CHEBI:18420"/>
    </ligand>
</feature>
<dbReference type="PANTHER" id="PTHR11458">
    <property type="entry name" value="DELTA-AMINOLEVULINIC ACID DEHYDRATASE"/>
    <property type="match status" value="1"/>
</dbReference>
<proteinExistence type="inferred from homology"/>
<dbReference type="UniPathway" id="UPA00251">
    <property type="reaction ID" value="UER00318"/>
</dbReference>
<reference evidence="14" key="1">
    <citation type="submission" date="2017-11" db="EMBL/GenBank/DDBJ databases">
        <title>The draft genome sequence of Chromatocurvus sp. F02.</title>
        <authorList>
            <person name="Du Z.-J."/>
            <person name="Chang Y.-Q."/>
        </authorList>
    </citation>
    <scope>NUCLEOTIDE SEQUENCE [LARGE SCALE GENOMIC DNA]</scope>
    <source>
        <strain evidence="14">F02</strain>
    </source>
</reference>
<evidence type="ECO:0000256" key="3">
    <source>
        <dbReference type="ARBA" id="ARBA00012053"/>
    </source>
</evidence>
<dbReference type="GO" id="GO:0006782">
    <property type="term" value="P:protoporphyrinogen IX biosynthetic process"/>
    <property type="evidence" value="ECO:0007669"/>
    <property type="project" value="UniProtKB-UniPathway"/>
</dbReference>
<evidence type="ECO:0000256" key="2">
    <source>
        <dbReference type="ARBA" id="ARBA00008055"/>
    </source>
</evidence>
<evidence type="ECO:0000256" key="8">
    <source>
        <dbReference type="ARBA" id="ARBA00047651"/>
    </source>
</evidence>
<evidence type="ECO:0000256" key="9">
    <source>
        <dbReference type="PIRSR" id="PIRSR001415-1"/>
    </source>
</evidence>
<keyword evidence="14" id="KW-1185">Reference proteome</keyword>
<dbReference type="PIRSF" id="PIRSF001415">
    <property type="entry name" value="Porphbilin_synth"/>
    <property type="match status" value="1"/>
</dbReference>
<dbReference type="CDD" id="cd04823">
    <property type="entry name" value="ALAD_PBGS_aspartate_rich"/>
    <property type="match status" value="1"/>
</dbReference>
<comment type="subunit">
    <text evidence="11">Homooctamer.</text>
</comment>
<keyword evidence="10" id="KW-0460">Magnesium</keyword>
<dbReference type="Gene3D" id="3.20.20.70">
    <property type="entry name" value="Aldolase class I"/>
    <property type="match status" value="1"/>
</dbReference>
<dbReference type="EMBL" id="PKLZ01000017">
    <property type="protein sequence ID" value="PLW81090.1"/>
    <property type="molecule type" value="Genomic_DNA"/>
</dbReference>
<accession>A0A2N5XY74</accession>
<dbReference type="InterPro" id="IPR001731">
    <property type="entry name" value="ALAD"/>
</dbReference>
<evidence type="ECO:0000313" key="13">
    <source>
        <dbReference type="EMBL" id="PLW81090.1"/>
    </source>
</evidence>
<dbReference type="InterPro" id="IPR013785">
    <property type="entry name" value="Aldolase_TIM"/>
</dbReference>
<feature type="active site" description="Schiff-base intermediate with substrate" evidence="9">
    <location>
        <position position="205"/>
    </location>
</feature>
<name>A0A2N5XY74_9GAMM</name>
<evidence type="ECO:0000256" key="4">
    <source>
        <dbReference type="ARBA" id="ARBA00020771"/>
    </source>
</evidence>
<evidence type="ECO:0000256" key="5">
    <source>
        <dbReference type="ARBA" id="ARBA00023133"/>
    </source>
</evidence>
<dbReference type="PANTHER" id="PTHR11458:SF0">
    <property type="entry name" value="DELTA-AMINOLEVULINIC ACID DEHYDRATASE"/>
    <property type="match status" value="1"/>
</dbReference>
<dbReference type="FunFam" id="3.20.20.70:FF:000019">
    <property type="entry name" value="Delta-aminolevulinic acid dehydratase"/>
    <property type="match status" value="1"/>
</dbReference>
<dbReference type="EC" id="4.2.1.24" evidence="3 11"/>
<dbReference type="PROSITE" id="PS00169">
    <property type="entry name" value="D_ALA_DEHYDRATASE"/>
    <property type="match status" value="1"/>
</dbReference>
<dbReference type="AlphaFoldDB" id="A0A2N5XY74"/>
<evidence type="ECO:0000256" key="1">
    <source>
        <dbReference type="ARBA" id="ARBA00004694"/>
    </source>
</evidence>
<keyword evidence="6 11" id="KW-0456">Lyase</keyword>
<evidence type="ECO:0000313" key="14">
    <source>
        <dbReference type="Proteomes" id="UP000234845"/>
    </source>
</evidence>
<dbReference type="OrthoDB" id="9805001at2"/>
<evidence type="ECO:0000256" key="12">
    <source>
        <dbReference type="RuleBase" id="RU004161"/>
    </source>
</evidence>
<comment type="catalytic activity">
    <reaction evidence="8 11">
        <text>2 5-aminolevulinate = porphobilinogen + 2 H2O + H(+)</text>
        <dbReference type="Rhea" id="RHEA:24064"/>
        <dbReference type="ChEBI" id="CHEBI:15377"/>
        <dbReference type="ChEBI" id="CHEBI:15378"/>
        <dbReference type="ChEBI" id="CHEBI:58126"/>
        <dbReference type="ChEBI" id="CHEBI:356416"/>
        <dbReference type="EC" id="4.2.1.24"/>
    </reaction>
</comment>
<dbReference type="GO" id="GO:0008270">
    <property type="term" value="F:zinc ion binding"/>
    <property type="evidence" value="ECO:0007669"/>
    <property type="project" value="TreeGrafter"/>
</dbReference>
<organism evidence="13 14">
    <name type="scientific">Kineobactrum sediminis</name>
    <dbReference type="NCBI Taxonomy" id="1905677"/>
    <lineage>
        <taxon>Bacteria</taxon>
        <taxon>Pseudomonadati</taxon>
        <taxon>Pseudomonadota</taxon>
        <taxon>Gammaproteobacteria</taxon>
        <taxon>Cellvibrionales</taxon>
        <taxon>Halieaceae</taxon>
        <taxon>Kineobactrum</taxon>
    </lineage>
</organism>
<evidence type="ECO:0000256" key="7">
    <source>
        <dbReference type="ARBA" id="ARBA00023244"/>
    </source>
</evidence>
<dbReference type="NCBIfam" id="NF006762">
    <property type="entry name" value="PRK09283.1"/>
    <property type="match status" value="1"/>
</dbReference>
<sequence length="335" mass="36507">MMFQTQRGPFPHTRLRRLRAHDFSRRLVREHLLTPADLIYPVFVLEGSGQREAVASMPGIERLSIDLLIEQAREAVALGIPALALFPVVPADCKSLTAEEAWNPEGLVQRAVKGLKEALPALGVITDVALDPYTTHGQDGIISDSGYVMNDVTSAALVRQALSHADAGADVVAPSDMMDGRIGAIRTSLEQHSHHNTMIMAYAAKYASAYYGPFRDAVGSAGNIGGGNKYSYQMDPANSDEALHECALDLAEGADMIMVKPGMPYLDIARRVKDELRVPTFAYQVSGEYAMHMAAFERGWLQQDPVMLESLLAFKRAGCDGILTYFALQAARALQ</sequence>
<dbReference type="PRINTS" id="PR00144">
    <property type="entry name" value="DALDHYDRTASE"/>
</dbReference>
<dbReference type="SMART" id="SM01004">
    <property type="entry name" value="ALAD"/>
    <property type="match status" value="1"/>
</dbReference>
<dbReference type="InterPro" id="IPR030656">
    <property type="entry name" value="ALAD_AS"/>
</dbReference>
<evidence type="ECO:0000256" key="6">
    <source>
        <dbReference type="ARBA" id="ARBA00023239"/>
    </source>
</evidence>
<keyword evidence="7 11" id="KW-0627">Porphyrin biosynthesis</keyword>
<evidence type="ECO:0000256" key="10">
    <source>
        <dbReference type="PIRSR" id="PIRSR001415-5"/>
    </source>
</evidence>
<dbReference type="GO" id="GO:0005829">
    <property type="term" value="C:cytosol"/>
    <property type="evidence" value="ECO:0007669"/>
    <property type="project" value="TreeGrafter"/>
</dbReference>
<dbReference type="GO" id="GO:0004655">
    <property type="term" value="F:porphobilinogen synthase activity"/>
    <property type="evidence" value="ECO:0007669"/>
    <property type="project" value="UniProtKB-EC"/>
</dbReference>
<keyword evidence="5" id="KW-0350">Heme biosynthesis</keyword>
<keyword evidence="10" id="KW-0479">Metal-binding</keyword>
<dbReference type="Pfam" id="PF00490">
    <property type="entry name" value="ALAD"/>
    <property type="match status" value="1"/>
</dbReference>
<dbReference type="Proteomes" id="UP000234845">
    <property type="component" value="Unassembled WGS sequence"/>
</dbReference>
<comment type="caution">
    <text evidence="13">The sequence shown here is derived from an EMBL/GenBank/DDBJ whole genome shotgun (WGS) entry which is preliminary data.</text>
</comment>